<dbReference type="GeneTree" id="ENSGT00940000177140"/>
<dbReference type="InParanoid" id="A0A671TV34"/>
<protein>
    <submittedName>
        <fullName evidence="1">Uncharacterized protein</fullName>
    </submittedName>
</protein>
<keyword evidence="2" id="KW-1185">Reference proteome</keyword>
<evidence type="ECO:0000313" key="2">
    <source>
        <dbReference type="Proteomes" id="UP000472265"/>
    </source>
</evidence>
<dbReference type="Proteomes" id="UP000472265">
    <property type="component" value="Chromosome 17"/>
</dbReference>
<name>A0A671TV34_SPAAU</name>
<dbReference type="SUPFAM" id="SSF52266">
    <property type="entry name" value="SGNH hydrolase"/>
    <property type="match status" value="1"/>
</dbReference>
<dbReference type="Ensembl" id="ENSSAUT00010004937.1">
    <property type="protein sequence ID" value="ENSSAUP00010004562.1"/>
    <property type="gene ID" value="ENSSAUG00010002350.1"/>
</dbReference>
<accession>A0A671TV34</accession>
<dbReference type="OMA" id="HLRREYH"/>
<organism evidence="1 2">
    <name type="scientific">Sparus aurata</name>
    <name type="common">Gilthead sea bream</name>
    <dbReference type="NCBI Taxonomy" id="8175"/>
    <lineage>
        <taxon>Eukaryota</taxon>
        <taxon>Metazoa</taxon>
        <taxon>Chordata</taxon>
        <taxon>Craniata</taxon>
        <taxon>Vertebrata</taxon>
        <taxon>Euteleostomi</taxon>
        <taxon>Actinopterygii</taxon>
        <taxon>Neopterygii</taxon>
        <taxon>Teleostei</taxon>
        <taxon>Neoteleostei</taxon>
        <taxon>Acanthomorphata</taxon>
        <taxon>Eupercaria</taxon>
        <taxon>Spariformes</taxon>
        <taxon>Sparidae</taxon>
        <taxon>Sparus</taxon>
    </lineage>
</organism>
<reference evidence="1" key="1">
    <citation type="submission" date="2021-04" db="EMBL/GenBank/DDBJ databases">
        <authorList>
            <consortium name="Wellcome Sanger Institute Data Sharing"/>
        </authorList>
    </citation>
    <scope>NUCLEOTIDE SEQUENCE [LARGE SCALE GENOMIC DNA]</scope>
</reference>
<evidence type="ECO:0000313" key="1">
    <source>
        <dbReference type="Ensembl" id="ENSSAUP00010004562.1"/>
    </source>
</evidence>
<reference evidence="1" key="3">
    <citation type="submission" date="2025-09" db="UniProtKB">
        <authorList>
            <consortium name="Ensembl"/>
        </authorList>
    </citation>
    <scope>IDENTIFICATION</scope>
</reference>
<sequence length="392" mass="43941">MPRKSRRSVVARRRWKLDWRKHDKYPPPGGTCTIDKLLSCSDSYLHENGRRNVRSIAFSLTADFCCGTGYRHPATSWPTSEWSGRSHKLVIPPESDKKFVLNVGDSHLRFIVDSFVVMPEGKFSFGFMSTPGAHAAQLQTEVLHAKVPRSPDAVCVLAPSNNLTASRTVDEAAADYTQFLTAVFVLDFPPRLNEDEEHQRHLRREYHRVTARLRYFSAEEYFPRTRLDLWSSDGVHLSDREGMGILTQLLWTSTEQFLETPPSPPPVSPTPLQPLGKFSPKLVVKGEVRAPLSPDPFQWKVVGQSSKVSSFLFFLCSFLPLNPMWFSSTALRAMEEVSPSQLSDVPSPPARKVNCLTPLLSSNIKFLIVPYSYCCYVLFDGAGGLSSGSQAS</sequence>
<reference evidence="1" key="2">
    <citation type="submission" date="2025-08" db="UniProtKB">
        <authorList>
            <consortium name="Ensembl"/>
        </authorList>
    </citation>
    <scope>IDENTIFICATION</scope>
</reference>
<dbReference type="AlphaFoldDB" id="A0A671TV34"/>
<proteinExistence type="predicted"/>